<reference evidence="1" key="1">
    <citation type="submission" date="2020-07" db="EMBL/GenBank/DDBJ databases">
        <authorList>
            <person name="Nazaruddin N."/>
        </authorList>
    </citation>
    <scope>NUCLEOTIDE SEQUENCE</scope>
</reference>
<comment type="caution">
    <text evidence="1">The sequence shown here is derived from an EMBL/GenBank/DDBJ whole genome shotgun (WGS) entry which is preliminary data.</text>
</comment>
<sequence>VKYTIAEKNTLLQKKKEAVLTIYCTLRRLYGFNRNKKETLKS</sequence>
<name>A0A6V7HD05_9HYME</name>
<evidence type="ECO:0000313" key="1">
    <source>
        <dbReference type="EMBL" id="CAD1478351.1"/>
    </source>
</evidence>
<feature type="non-terminal residue" evidence="1">
    <location>
        <position position="1"/>
    </location>
</feature>
<proteinExistence type="predicted"/>
<accession>A0A6V7HD05</accession>
<dbReference type="AlphaFoldDB" id="A0A6V7HD05"/>
<dbReference type="EMBL" id="CAJDYZ010010696">
    <property type="protein sequence ID" value="CAD1478351.1"/>
    <property type="molecule type" value="Genomic_DNA"/>
</dbReference>
<protein>
    <submittedName>
        <fullName evidence="1">Uncharacterized protein</fullName>
    </submittedName>
</protein>
<keyword evidence="2" id="KW-1185">Reference proteome</keyword>
<dbReference type="Proteomes" id="UP000752696">
    <property type="component" value="Unassembled WGS sequence"/>
</dbReference>
<gene>
    <name evidence="1" type="ORF">MHI_LOCUS790889</name>
</gene>
<organism evidence="1 2">
    <name type="scientific">Heterotrigona itama</name>
    <dbReference type="NCBI Taxonomy" id="395501"/>
    <lineage>
        <taxon>Eukaryota</taxon>
        <taxon>Metazoa</taxon>
        <taxon>Ecdysozoa</taxon>
        <taxon>Arthropoda</taxon>
        <taxon>Hexapoda</taxon>
        <taxon>Insecta</taxon>
        <taxon>Pterygota</taxon>
        <taxon>Neoptera</taxon>
        <taxon>Endopterygota</taxon>
        <taxon>Hymenoptera</taxon>
        <taxon>Apocrita</taxon>
        <taxon>Aculeata</taxon>
        <taxon>Apoidea</taxon>
        <taxon>Anthophila</taxon>
        <taxon>Apidae</taxon>
        <taxon>Heterotrigona</taxon>
    </lineage>
</organism>
<evidence type="ECO:0000313" key="2">
    <source>
        <dbReference type="Proteomes" id="UP000752696"/>
    </source>
</evidence>